<name>A0A1G9VNH0_ALLAB</name>
<evidence type="ECO:0000259" key="4">
    <source>
        <dbReference type="Pfam" id="PF01494"/>
    </source>
</evidence>
<dbReference type="eggNOG" id="COG0654">
    <property type="taxonomic scope" value="Bacteria"/>
</dbReference>
<dbReference type="GO" id="GO:0016709">
    <property type="term" value="F:oxidoreductase activity, acting on paired donors, with incorporation or reduction of molecular oxygen, NAD(P)H as one donor, and incorporation of one atom of oxygen"/>
    <property type="evidence" value="ECO:0007669"/>
    <property type="project" value="UniProtKB-ARBA"/>
</dbReference>
<dbReference type="PANTHER" id="PTHR43004">
    <property type="entry name" value="TRK SYSTEM POTASSIUM UPTAKE PROTEIN"/>
    <property type="match status" value="1"/>
</dbReference>
<reference evidence="5 6" key="1">
    <citation type="submission" date="2016-10" db="EMBL/GenBank/DDBJ databases">
        <authorList>
            <person name="de Groot N.N."/>
        </authorList>
    </citation>
    <scope>NUCLEOTIDE SEQUENCE [LARGE SCALE GENOMIC DNA]</scope>
    <source>
        <strain evidence="5 6">DSM 44149</strain>
    </source>
</reference>
<dbReference type="Gene3D" id="3.40.30.120">
    <property type="match status" value="1"/>
</dbReference>
<dbReference type="GO" id="GO:0071949">
    <property type="term" value="F:FAD binding"/>
    <property type="evidence" value="ECO:0007669"/>
    <property type="project" value="InterPro"/>
</dbReference>
<dbReference type="AlphaFoldDB" id="A0A1G9VNH0"/>
<gene>
    <name evidence="5" type="ORF">SAMN04489726_3135</name>
</gene>
<evidence type="ECO:0000313" key="6">
    <source>
        <dbReference type="Proteomes" id="UP000183376"/>
    </source>
</evidence>
<accession>A0A1G9VNH0</accession>
<dbReference type="InterPro" id="IPR050641">
    <property type="entry name" value="RIFMO-like"/>
</dbReference>
<dbReference type="InterPro" id="IPR002938">
    <property type="entry name" value="FAD-bd"/>
</dbReference>
<dbReference type="Pfam" id="PF21274">
    <property type="entry name" value="Rng_hyd_C"/>
    <property type="match status" value="1"/>
</dbReference>
<dbReference type="PANTHER" id="PTHR43004:SF19">
    <property type="entry name" value="BINDING MONOOXYGENASE, PUTATIVE (JCVI)-RELATED"/>
    <property type="match status" value="1"/>
</dbReference>
<proteinExistence type="predicted"/>
<dbReference type="Gene3D" id="3.30.70.2450">
    <property type="match status" value="1"/>
</dbReference>
<dbReference type="STRING" id="211114.SAMN04489726_3135"/>
<dbReference type="InterPro" id="IPR036188">
    <property type="entry name" value="FAD/NAD-bd_sf"/>
</dbReference>
<dbReference type="EMBL" id="LT629701">
    <property type="protein sequence ID" value="SDM73633.1"/>
    <property type="molecule type" value="Genomic_DNA"/>
</dbReference>
<evidence type="ECO:0000256" key="1">
    <source>
        <dbReference type="ARBA" id="ARBA00001974"/>
    </source>
</evidence>
<evidence type="ECO:0000256" key="2">
    <source>
        <dbReference type="ARBA" id="ARBA00022630"/>
    </source>
</evidence>
<protein>
    <submittedName>
        <fullName evidence="5">2-polyprenyl-6-methoxyphenol hydroxylase</fullName>
    </submittedName>
</protein>
<dbReference type="SUPFAM" id="SSF51905">
    <property type="entry name" value="FAD/NAD(P)-binding domain"/>
    <property type="match status" value="1"/>
</dbReference>
<organism evidence="5 6">
    <name type="scientific">Allokutzneria albata</name>
    <name type="common">Kibdelosporangium albatum</name>
    <dbReference type="NCBI Taxonomy" id="211114"/>
    <lineage>
        <taxon>Bacteria</taxon>
        <taxon>Bacillati</taxon>
        <taxon>Actinomycetota</taxon>
        <taxon>Actinomycetes</taxon>
        <taxon>Pseudonocardiales</taxon>
        <taxon>Pseudonocardiaceae</taxon>
        <taxon>Allokutzneria</taxon>
    </lineage>
</organism>
<sequence length="482" mass="51754">MDEVVIIGAGPVGLMLACELGLAGAQPVVLDKRAEPGDAPKANGLGGQIVDLLDHRGLLERLSAGSPFCGTPPGFPFGSVPLSFAGVDDIPLRMLMIRQPRLERLLGERAAELGVRIRWGHELTSLTQHQSGVTLAGQGFRVDTRYVVGSDGARSRVRELAGIGFPGTTDDEVVRLGHFTADAATDVFDRPDVAGLRPGWNRTQHGRLIVTSLQPGVHIVGVREKGTRTTRGPVTLAEFEAAVRRVFGRDLPLGRPIWMSSTVGQARLAERYRAGRVFLAGDAAHLFPAGGSALNIGMTDAINLGWKLAARLNGRGPADLLDTYESERRPAAERALMQTRAQAALDRLEGEDGEALRALLTEVFAYEQPSRHLAHLLHGGDIRYGTADHPLVGRLVPDLPLTTETGARRVAELVRQARPVVLDLGGGTPFDKGTDDWIDVVRARCDDPPADALLIRPDGYVAWAGSEGLGEAITAWFGLKDR</sequence>
<evidence type="ECO:0000256" key="3">
    <source>
        <dbReference type="ARBA" id="ARBA00022827"/>
    </source>
</evidence>
<dbReference type="PRINTS" id="PR00420">
    <property type="entry name" value="RNGMNOXGNASE"/>
</dbReference>
<feature type="domain" description="FAD-binding" evidence="4">
    <location>
        <begin position="3"/>
        <end position="338"/>
    </location>
</feature>
<keyword evidence="6" id="KW-1185">Reference proteome</keyword>
<dbReference type="Gene3D" id="3.50.50.60">
    <property type="entry name" value="FAD/NAD(P)-binding domain"/>
    <property type="match status" value="1"/>
</dbReference>
<dbReference type="Proteomes" id="UP000183376">
    <property type="component" value="Chromosome I"/>
</dbReference>
<keyword evidence="2" id="KW-0285">Flavoprotein</keyword>
<evidence type="ECO:0000313" key="5">
    <source>
        <dbReference type="EMBL" id="SDM73633.1"/>
    </source>
</evidence>
<dbReference type="RefSeq" id="WP_030429393.1">
    <property type="nucleotide sequence ID" value="NZ_JOEF01000007.1"/>
</dbReference>
<dbReference type="Pfam" id="PF01494">
    <property type="entry name" value="FAD_binding_3"/>
    <property type="match status" value="1"/>
</dbReference>
<keyword evidence="3" id="KW-0274">FAD</keyword>
<comment type="cofactor">
    <cofactor evidence="1">
        <name>FAD</name>
        <dbReference type="ChEBI" id="CHEBI:57692"/>
    </cofactor>
</comment>
<dbReference type="OrthoDB" id="4141215at2"/>